<organism evidence="2 3">
    <name type="scientific">Dreissena polymorpha</name>
    <name type="common">Zebra mussel</name>
    <name type="synonym">Mytilus polymorpha</name>
    <dbReference type="NCBI Taxonomy" id="45954"/>
    <lineage>
        <taxon>Eukaryota</taxon>
        <taxon>Metazoa</taxon>
        <taxon>Spiralia</taxon>
        <taxon>Lophotrochozoa</taxon>
        <taxon>Mollusca</taxon>
        <taxon>Bivalvia</taxon>
        <taxon>Autobranchia</taxon>
        <taxon>Heteroconchia</taxon>
        <taxon>Euheterodonta</taxon>
        <taxon>Imparidentia</taxon>
        <taxon>Neoheterodontei</taxon>
        <taxon>Myida</taxon>
        <taxon>Dreissenoidea</taxon>
        <taxon>Dreissenidae</taxon>
        <taxon>Dreissena</taxon>
    </lineage>
</organism>
<evidence type="ECO:0000313" key="2">
    <source>
        <dbReference type="EMBL" id="KAH3750736.1"/>
    </source>
</evidence>
<dbReference type="EMBL" id="JAIWYP010000010">
    <property type="protein sequence ID" value="KAH3750736.1"/>
    <property type="molecule type" value="Genomic_DNA"/>
</dbReference>
<feature type="compositionally biased region" description="Basic and acidic residues" evidence="1">
    <location>
        <begin position="1"/>
        <end position="22"/>
    </location>
</feature>
<name>A0A9D4DL30_DREPO</name>
<proteinExistence type="predicted"/>
<reference evidence="2" key="2">
    <citation type="submission" date="2020-11" db="EMBL/GenBank/DDBJ databases">
        <authorList>
            <person name="McCartney M.A."/>
            <person name="Auch B."/>
            <person name="Kono T."/>
            <person name="Mallez S."/>
            <person name="Becker A."/>
            <person name="Gohl D.M."/>
            <person name="Silverstein K.A.T."/>
            <person name="Koren S."/>
            <person name="Bechman K.B."/>
            <person name="Herman A."/>
            <person name="Abrahante J.E."/>
            <person name="Garbe J."/>
        </authorList>
    </citation>
    <scope>NUCLEOTIDE SEQUENCE</scope>
    <source>
        <strain evidence="2">Duluth1</strain>
        <tissue evidence="2">Whole animal</tissue>
    </source>
</reference>
<dbReference type="AlphaFoldDB" id="A0A9D4DL30"/>
<protein>
    <submittedName>
        <fullName evidence="2">Uncharacterized protein</fullName>
    </submittedName>
</protein>
<dbReference type="Proteomes" id="UP000828390">
    <property type="component" value="Unassembled WGS sequence"/>
</dbReference>
<accession>A0A9D4DL30</accession>
<feature type="region of interest" description="Disordered" evidence="1">
    <location>
        <begin position="1"/>
        <end position="23"/>
    </location>
</feature>
<evidence type="ECO:0000256" key="1">
    <source>
        <dbReference type="SAM" id="MobiDB-lite"/>
    </source>
</evidence>
<sequence>MNLHKSELERSGTVRTIHREPETDTSVDALETMAAMILQRNSISRILNLKQQKIGQLECEVCK</sequence>
<reference evidence="2" key="1">
    <citation type="journal article" date="2019" name="bioRxiv">
        <title>The Genome of the Zebra Mussel, Dreissena polymorpha: A Resource for Invasive Species Research.</title>
        <authorList>
            <person name="McCartney M.A."/>
            <person name="Auch B."/>
            <person name="Kono T."/>
            <person name="Mallez S."/>
            <person name="Zhang Y."/>
            <person name="Obille A."/>
            <person name="Becker A."/>
            <person name="Abrahante J.E."/>
            <person name="Garbe J."/>
            <person name="Badalamenti J.P."/>
            <person name="Herman A."/>
            <person name="Mangelson H."/>
            <person name="Liachko I."/>
            <person name="Sullivan S."/>
            <person name="Sone E.D."/>
            <person name="Koren S."/>
            <person name="Silverstein K.A.T."/>
            <person name="Beckman K.B."/>
            <person name="Gohl D.M."/>
        </authorList>
    </citation>
    <scope>NUCLEOTIDE SEQUENCE</scope>
    <source>
        <strain evidence="2">Duluth1</strain>
        <tissue evidence="2">Whole animal</tissue>
    </source>
</reference>
<keyword evidence="3" id="KW-1185">Reference proteome</keyword>
<comment type="caution">
    <text evidence="2">The sequence shown here is derived from an EMBL/GenBank/DDBJ whole genome shotgun (WGS) entry which is preliminary data.</text>
</comment>
<evidence type="ECO:0000313" key="3">
    <source>
        <dbReference type="Proteomes" id="UP000828390"/>
    </source>
</evidence>
<gene>
    <name evidence="2" type="ORF">DPMN_185267</name>
</gene>